<dbReference type="InterPro" id="IPR035897">
    <property type="entry name" value="Toll_tir_struct_dom_sf"/>
</dbReference>
<keyword evidence="4" id="KW-1185">Reference proteome</keyword>
<dbReference type="Gene3D" id="3.40.50.10140">
    <property type="entry name" value="Toll/interleukin-1 receptor homology (TIR) domain"/>
    <property type="match status" value="1"/>
</dbReference>
<dbReference type="Proteomes" id="UP001374579">
    <property type="component" value="Unassembled WGS sequence"/>
</dbReference>
<dbReference type="Gene3D" id="1.25.10.10">
    <property type="entry name" value="Leucine-rich Repeat Variant"/>
    <property type="match status" value="1"/>
</dbReference>
<dbReference type="Pfam" id="PF13676">
    <property type="entry name" value="TIR_2"/>
    <property type="match status" value="1"/>
</dbReference>
<dbReference type="SUPFAM" id="SSF48371">
    <property type="entry name" value="ARM repeat"/>
    <property type="match status" value="1"/>
</dbReference>
<dbReference type="EMBL" id="JBAMIC010000022">
    <property type="protein sequence ID" value="KAK7091954.1"/>
    <property type="molecule type" value="Genomic_DNA"/>
</dbReference>
<dbReference type="PANTHER" id="PTHR46270">
    <property type="entry name" value="ARMADILLO-TYPE FOLD-RELATED"/>
    <property type="match status" value="1"/>
</dbReference>
<name>A0AAN9G1Y1_9CAEN</name>
<sequence length="743" mass="83601">MGTGASTPKRAALTQHTADDADGTPGASSTLPDSNSPTRRDSVTENPQQSIPASEAPGKEPKDEEGGLFMGFGEAKPSVLEASASDEDDNSDVEPGNNSLSDDDVIRAQFQEVLSENEKLYNKAHTMWQTKQKGTQGFSSNDFIGILAKVHSSYFIYQRKTSKPHLREELKILLGERLVRSGLASSLCDIAQEIIEHRETHTGDNKDDSGGQARVLETTLRTLWNFTDWNPPVSKCVCSNGKLLPTLVRKLDEFFPALSEGLLGSLEKVIVKVALSVVHNVDLEDENVPFVRDIPGILNTLNKYINSDNNDIYRFLAMLTIADLVTDENRDQLTAQAETISYLLNLLREALKSEDHMARVHRGTFDVSELVRAVKHLARNDENKTLMLQHNALPILTAGLTSDYIKEKRGCMESLWWLSFNKKIGEKMMQETEMLDRVVEIYKDKDDECHKAADGMLFELREVLQNHTREDLRQLGKTLMTSGESGNAPDNPRHVMLSYSKANRELVTKVCTFLKEHNIPVWMDIFNMADAEDTTSQAMAEAVEGSVVFLMCYSKNYKNSQYCKQEADYANKLKKYIIPLKLQPGYDPTGWLGFIIGDKFFFDFTKEALHQQKLQKLTQKVKDRFRKSCPDEVDGAVVTEGEHGMSVVVDSSHGGMVLSAPKSQTRDEILKWEQKDVAAWMERFCLKGKKIEVLTGMEIAFLHEMKSEAPEFFYQMLASHLQLKTVPDMAKFTYALKKIGQTP</sequence>
<evidence type="ECO:0000259" key="2">
    <source>
        <dbReference type="Pfam" id="PF13676"/>
    </source>
</evidence>
<feature type="region of interest" description="Disordered" evidence="1">
    <location>
        <begin position="1"/>
        <end position="102"/>
    </location>
</feature>
<organism evidence="3 4">
    <name type="scientific">Littorina saxatilis</name>
    <dbReference type="NCBI Taxonomy" id="31220"/>
    <lineage>
        <taxon>Eukaryota</taxon>
        <taxon>Metazoa</taxon>
        <taxon>Spiralia</taxon>
        <taxon>Lophotrochozoa</taxon>
        <taxon>Mollusca</taxon>
        <taxon>Gastropoda</taxon>
        <taxon>Caenogastropoda</taxon>
        <taxon>Littorinimorpha</taxon>
        <taxon>Littorinoidea</taxon>
        <taxon>Littorinidae</taxon>
        <taxon>Littorina</taxon>
    </lineage>
</organism>
<proteinExistence type="predicted"/>
<accession>A0AAN9G1Y1</accession>
<dbReference type="InterPro" id="IPR016024">
    <property type="entry name" value="ARM-type_fold"/>
</dbReference>
<protein>
    <recommendedName>
        <fullName evidence="2">TIR domain-containing protein</fullName>
    </recommendedName>
</protein>
<dbReference type="AlphaFoldDB" id="A0AAN9G1Y1"/>
<feature type="domain" description="TIR" evidence="2">
    <location>
        <begin position="495"/>
        <end position="617"/>
    </location>
</feature>
<evidence type="ECO:0000313" key="4">
    <source>
        <dbReference type="Proteomes" id="UP001374579"/>
    </source>
</evidence>
<dbReference type="GO" id="GO:0007165">
    <property type="term" value="P:signal transduction"/>
    <property type="evidence" value="ECO:0007669"/>
    <property type="project" value="InterPro"/>
</dbReference>
<gene>
    <name evidence="3" type="ORF">V1264_009570</name>
</gene>
<feature type="compositionally biased region" description="Polar residues" evidence="1">
    <location>
        <begin position="26"/>
        <end position="37"/>
    </location>
</feature>
<dbReference type="InterPro" id="IPR000157">
    <property type="entry name" value="TIR_dom"/>
</dbReference>
<dbReference type="PANTHER" id="PTHR46270:SF2">
    <property type="entry name" value="TIR DOMAIN-CONTAINING PROTEIN"/>
    <property type="match status" value="1"/>
</dbReference>
<dbReference type="SUPFAM" id="SSF52200">
    <property type="entry name" value="Toll/Interleukin receptor TIR domain"/>
    <property type="match status" value="1"/>
</dbReference>
<reference evidence="3 4" key="1">
    <citation type="submission" date="2024-02" db="EMBL/GenBank/DDBJ databases">
        <title>Chromosome-scale genome assembly of the rough periwinkle Littorina saxatilis.</title>
        <authorList>
            <person name="De Jode A."/>
            <person name="Faria R."/>
            <person name="Formenti G."/>
            <person name="Sims Y."/>
            <person name="Smith T.P."/>
            <person name="Tracey A."/>
            <person name="Wood J.M.D."/>
            <person name="Zagrodzka Z.B."/>
            <person name="Johannesson K."/>
            <person name="Butlin R.K."/>
            <person name="Leder E.H."/>
        </authorList>
    </citation>
    <scope>NUCLEOTIDE SEQUENCE [LARGE SCALE GENOMIC DNA]</scope>
    <source>
        <strain evidence="3">Snail1</strain>
        <tissue evidence="3">Muscle</tissue>
    </source>
</reference>
<comment type="caution">
    <text evidence="3">The sequence shown here is derived from an EMBL/GenBank/DDBJ whole genome shotgun (WGS) entry which is preliminary data.</text>
</comment>
<dbReference type="InterPro" id="IPR011989">
    <property type="entry name" value="ARM-like"/>
</dbReference>
<evidence type="ECO:0000256" key="1">
    <source>
        <dbReference type="SAM" id="MobiDB-lite"/>
    </source>
</evidence>
<evidence type="ECO:0000313" key="3">
    <source>
        <dbReference type="EMBL" id="KAK7091954.1"/>
    </source>
</evidence>